<evidence type="ECO:0000256" key="4">
    <source>
        <dbReference type="ARBA" id="ARBA00022553"/>
    </source>
</evidence>
<dbReference type="InterPro" id="IPR036890">
    <property type="entry name" value="HATPase_C_sf"/>
</dbReference>
<dbReference type="Gene3D" id="6.10.340.10">
    <property type="match status" value="1"/>
</dbReference>
<dbReference type="Gene3D" id="3.30.565.10">
    <property type="entry name" value="Histidine kinase-like ATPase, C-terminal domain"/>
    <property type="match status" value="1"/>
</dbReference>
<dbReference type="Pfam" id="PF00512">
    <property type="entry name" value="HisKA"/>
    <property type="match status" value="1"/>
</dbReference>
<keyword evidence="6 12" id="KW-0812">Transmembrane</keyword>
<dbReference type="InterPro" id="IPR003660">
    <property type="entry name" value="HAMP_dom"/>
</dbReference>
<feature type="compositionally biased region" description="Gly residues" evidence="11">
    <location>
        <begin position="67"/>
        <end position="76"/>
    </location>
</feature>
<dbReference type="CDD" id="cd00075">
    <property type="entry name" value="HATPase"/>
    <property type="match status" value="1"/>
</dbReference>
<keyword evidence="9" id="KW-0902">Two-component regulatory system</keyword>
<feature type="transmembrane region" description="Helical" evidence="12">
    <location>
        <begin position="12"/>
        <end position="32"/>
    </location>
</feature>
<feature type="transmembrane region" description="Helical" evidence="12">
    <location>
        <begin position="171"/>
        <end position="189"/>
    </location>
</feature>
<feature type="domain" description="HAMP" evidence="14">
    <location>
        <begin position="191"/>
        <end position="249"/>
    </location>
</feature>
<evidence type="ECO:0000256" key="10">
    <source>
        <dbReference type="ARBA" id="ARBA00023136"/>
    </source>
</evidence>
<dbReference type="InterPro" id="IPR005467">
    <property type="entry name" value="His_kinase_dom"/>
</dbReference>
<dbReference type="PROSITE" id="PS50109">
    <property type="entry name" value="HIS_KIN"/>
    <property type="match status" value="1"/>
</dbReference>
<evidence type="ECO:0000256" key="1">
    <source>
        <dbReference type="ARBA" id="ARBA00000085"/>
    </source>
</evidence>
<gene>
    <name evidence="15" type="ORF">HNQ39_002952</name>
</gene>
<dbReference type="SMART" id="SM00388">
    <property type="entry name" value="HisKA"/>
    <property type="match status" value="1"/>
</dbReference>
<evidence type="ECO:0000256" key="8">
    <source>
        <dbReference type="ARBA" id="ARBA00022989"/>
    </source>
</evidence>
<dbReference type="InterPro" id="IPR036097">
    <property type="entry name" value="HisK_dim/P_sf"/>
</dbReference>
<comment type="subcellular location">
    <subcellularLocation>
        <location evidence="2">Membrane</location>
    </subcellularLocation>
</comment>
<evidence type="ECO:0000256" key="11">
    <source>
        <dbReference type="SAM" id="MobiDB-lite"/>
    </source>
</evidence>
<dbReference type="InterPro" id="IPR003661">
    <property type="entry name" value="HisK_dim/P_dom"/>
</dbReference>
<feature type="domain" description="Histidine kinase" evidence="13">
    <location>
        <begin position="264"/>
        <end position="479"/>
    </location>
</feature>
<dbReference type="Pfam" id="PF00672">
    <property type="entry name" value="HAMP"/>
    <property type="match status" value="1"/>
</dbReference>
<feature type="region of interest" description="Disordered" evidence="11">
    <location>
        <begin position="49"/>
        <end position="87"/>
    </location>
</feature>
<sequence>MRGSLRTQLTLWNSVSLALLLTGVGVLVRYTVRSALMTSVSRAMERQVGKLPFGEGEQGPGAPPEGPGDGGGGFGMQGKPAPRGEEDITLTPRHFDLQGNALGFRSMLSQESFAVAAHEGRRDTRRIVLQGEPIQILSVPMLHAGRLTGVGQVGYRLTELEEAIATLDRTLLLLLPVGLLCASLGGILLTQRVLRRIHAVSVAAQEITAQVGVEDQALVRRLPVQGSDEFSELASVLNTLLGRQEEAWVQQYRALEQQRRFTGDASHELKSPLTVIKGTTSRALERTDVFTPEQYQHCLREIDQAADAMDRLVSDLLLLARSDSQQLGQQRIEVLASEILERALRLTPETAPPVTLQLPDPLVTLWGNEWELTRLFTNLLSNARRYTSPEGSVVVTVSAEEAWQVVRIADTGVGIAPEHLPHLGERFYRVDSSRNRGRGGTGLGLSICRSIVEAHGGQLVLTSALGEGTVVTVLLPPAREAGPPLAL</sequence>
<evidence type="ECO:0000256" key="2">
    <source>
        <dbReference type="ARBA" id="ARBA00004370"/>
    </source>
</evidence>
<dbReference type="InterPro" id="IPR004358">
    <property type="entry name" value="Sig_transdc_His_kin-like_C"/>
</dbReference>
<dbReference type="GO" id="GO:0000155">
    <property type="term" value="F:phosphorelay sensor kinase activity"/>
    <property type="evidence" value="ECO:0007669"/>
    <property type="project" value="InterPro"/>
</dbReference>
<reference evidence="15 16" key="1">
    <citation type="submission" date="2020-08" db="EMBL/GenBank/DDBJ databases">
        <title>Genomic Encyclopedia of Type Strains, Phase IV (KMG-IV): sequencing the most valuable type-strain genomes for metagenomic binning, comparative biology and taxonomic classification.</title>
        <authorList>
            <person name="Goeker M."/>
        </authorList>
    </citation>
    <scope>NUCLEOTIDE SEQUENCE [LARGE SCALE GENOMIC DNA]</scope>
    <source>
        <strain evidence="15 16">DSM 23562</strain>
    </source>
</reference>
<dbReference type="PANTHER" id="PTHR45436">
    <property type="entry name" value="SENSOR HISTIDINE KINASE YKOH"/>
    <property type="match status" value="1"/>
</dbReference>
<evidence type="ECO:0000313" key="16">
    <source>
        <dbReference type="Proteomes" id="UP000520814"/>
    </source>
</evidence>
<keyword evidence="4" id="KW-0597">Phosphoprotein</keyword>
<dbReference type="SUPFAM" id="SSF55874">
    <property type="entry name" value="ATPase domain of HSP90 chaperone/DNA topoisomerase II/histidine kinase"/>
    <property type="match status" value="1"/>
</dbReference>
<evidence type="ECO:0000313" key="15">
    <source>
        <dbReference type="EMBL" id="MBB6051161.1"/>
    </source>
</evidence>
<dbReference type="PANTHER" id="PTHR45436:SF5">
    <property type="entry name" value="SENSOR HISTIDINE KINASE TRCS"/>
    <property type="match status" value="1"/>
</dbReference>
<keyword evidence="8 12" id="KW-1133">Transmembrane helix</keyword>
<dbReference type="Pfam" id="PF02518">
    <property type="entry name" value="HATPase_c"/>
    <property type="match status" value="1"/>
</dbReference>
<evidence type="ECO:0000256" key="12">
    <source>
        <dbReference type="SAM" id="Phobius"/>
    </source>
</evidence>
<dbReference type="InterPro" id="IPR003594">
    <property type="entry name" value="HATPase_dom"/>
</dbReference>
<comment type="caution">
    <text evidence="15">The sequence shown here is derived from an EMBL/GenBank/DDBJ whole genome shotgun (WGS) entry which is preliminary data.</text>
</comment>
<dbReference type="GO" id="GO:0005886">
    <property type="term" value="C:plasma membrane"/>
    <property type="evidence" value="ECO:0007669"/>
    <property type="project" value="TreeGrafter"/>
</dbReference>
<evidence type="ECO:0000259" key="13">
    <source>
        <dbReference type="PROSITE" id="PS50109"/>
    </source>
</evidence>
<dbReference type="PRINTS" id="PR00344">
    <property type="entry name" value="BCTRLSENSOR"/>
</dbReference>
<dbReference type="EC" id="2.7.13.3" evidence="3"/>
<name>A0A7W9SQW3_ARMRO</name>
<evidence type="ECO:0000256" key="3">
    <source>
        <dbReference type="ARBA" id="ARBA00012438"/>
    </source>
</evidence>
<dbReference type="SUPFAM" id="SSF47384">
    <property type="entry name" value="Homodimeric domain of signal transducing histidine kinase"/>
    <property type="match status" value="1"/>
</dbReference>
<evidence type="ECO:0000256" key="9">
    <source>
        <dbReference type="ARBA" id="ARBA00023012"/>
    </source>
</evidence>
<dbReference type="PROSITE" id="PS50885">
    <property type="entry name" value="HAMP"/>
    <property type="match status" value="1"/>
</dbReference>
<evidence type="ECO:0000256" key="6">
    <source>
        <dbReference type="ARBA" id="ARBA00022692"/>
    </source>
</evidence>
<dbReference type="SMART" id="SM00387">
    <property type="entry name" value="HATPase_c"/>
    <property type="match status" value="1"/>
</dbReference>
<dbReference type="FunFam" id="3.30.565.10:FF:000006">
    <property type="entry name" value="Sensor histidine kinase WalK"/>
    <property type="match status" value="1"/>
</dbReference>
<evidence type="ECO:0000259" key="14">
    <source>
        <dbReference type="PROSITE" id="PS50885"/>
    </source>
</evidence>
<dbReference type="InterPro" id="IPR050428">
    <property type="entry name" value="TCS_sensor_his_kinase"/>
</dbReference>
<evidence type="ECO:0000256" key="7">
    <source>
        <dbReference type="ARBA" id="ARBA00022777"/>
    </source>
</evidence>
<dbReference type="EMBL" id="JACHGW010000002">
    <property type="protein sequence ID" value="MBB6051161.1"/>
    <property type="molecule type" value="Genomic_DNA"/>
</dbReference>
<keyword evidence="16" id="KW-1185">Reference proteome</keyword>
<organism evidence="15 16">
    <name type="scientific">Armatimonas rosea</name>
    <dbReference type="NCBI Taxonomy" id="685828"/>
    <lineage>
        <taxon>Bacteria</taxon>
        <taxon>Bacillati</taxon>
        <taxon>Armatimonadota</taxon>
        <taxon>Armatimonadia</taxon>
        <taxon>Armatimonadales</taxon>
        <taxon>Armatimonadaceae</taxon>
        <taxon>Armatimonas</taxon>
    </lineage>
</organism>
<protein>
    <recommendedName>
        <fullName evidence="3">histidine kinase</fullName>
        <ecNumber evidence="3">2.7.13.3</ecNumber>
    </recommendedName>
</protein>
<dbReference type="Gene3D" id="1.10.287.130">
    <property type="match status" value="1"/>
</dbReference>
<comment type="catalytic activity">
    <reaction evidence="1">
        <text>ATP + protein L-histidine = ADP + protein N-phospho-L-histidine.</text>
        <dbReference type="EC" id="2.7.13.3"/>
    </reaction>
</comment>
<keyword evidence="10 12" id="KW-0472">Membrane</keyword>
<dbReference type="RefSeq" id="WP_184197451.1">
    <property type="nucleotide sequence ID" value="NZ_JACHGW010000002.1"/>
</dbReference>
<proteinExistence type="predicted"/>
<dbReference type="CDD" id="cd00082">
    <property type="entry name" value="HisKA"/>
    <property type="match status" value="1"/>
</dbReference>
<keyword evidence="5" id="KW-0808">Transferase</keyword>
<dbReference type="AlphaFoldDB" id="A0A7W9SQW3"/>
<dbReference type="Proteomes" id="UP000520814">
    <property type="component" value="Unassembled WGS sequence"/>
</dbReference>
<evidence type="ECO:0000256" key="5">
    <source>
        <dbReference type="ARBA" id="ARBA00022679"/>
    </source>
</evidence>
<accession>A0A7W9SQW3</accession>
<keyword evidence="7 15" id="KW-0418">Kinase</keyword>